<feature type="compositionally biased region" description="Basic residues" evidence="1">
    <location>
        <begin position="800"/>
        <end position="811"/>
    </location>
</feature>
<feature type="region of interest" description="Disordered" evidence="1">
    <location>
        <begin position="142"/>
        <end position="174"/>
    </location>
</feature>
<evidence type="ECO:0000256" key="1">
    <source>
        <dbReference type="SAM" id="MobiDB-lite"/>
    </source>
</evidence>
<organism evidence="2 3">
    <name type="scientific">Oidiodendron maius (strain Zn)</name>
    <dbReference type="NCBI Taxonomy" id="913774"/>
    <lineage>
        <taxon>Eukaryota</taxon>
        <taxon>Fungi</taxon>
        <taxon>Dikarya</taxon>
        <taxon>Ascomycota</taxon>
        <taxon>Pezizomycotina</taxon>
        <taxon>Leotiomycetes</taxon>
        <taxon>Leotiomycetes incertae sedis</taxon>
        <taxon>Myxotrichaceae</taxon>
        <taxon>Oidiodendron</taxon>
    </lineage>
</organism>
<dbReference type="STRING" id="913774.A0A0C3H692"/>
<name>A0A0C3H692_OIDMZ</name>
<dbReference type="InParanoid" id="A0A0C3H692"/>
<dbReference type="AlphaFoldDB" id="A0A0C3H692"/>
<gene>
    <name evidence="2" type="ORF">OIDMADRAFT_181319</name>
</gene>
<feature type="region of interest" description="Disordered" evidence="1">
    <location>
        <begin position="986"/>
        <end position="1016"/>
    </location>
</feature>
<feature type="region of interest" description="Disordered" evidence="1">
    <location>
        <begin position="336"/>
        <end position="358"/>
    </location>
</feature>
<keyword evidence="3" id="KW-1185">Reference proteome</keyword>
<dbReference type="EMBL" id="KN832879">
    <property type="protein sequence ID" value="KIM98819.1"/>
    <property type="molecule type" value="Genomic_DNA"/>
</dbReference>
<evidence type="ECO:0000313" key="3">
    <source>
        <dbReference type="Proteomes" id="UP000054321"/>
    </source>
</evidence>
<evidence type="ECO:0000313" key="2">
    <source>
        <dbReference type="EMBL" id="KIM98819.1"/>
    </source>
</evidence>
<feature type="region of interest" description="Disordered" evidence="1">
    <location>
        <begin position="779"/>
        <end position="829"/>
    </location>
</feature>
<protein>
    <recommendedName>
        <fullName evidence="4">Gastric mucin-like protein</fullName>
    </recommendedName>
</protein>
<reference evidence="2 3" key="1">
    <citation type="submission" date="2014-04" db="EMBL/GenBank/DDBJ databases">
        <authorList>
            <consortium name="DOE Joint Genome Institute"/>
            <person name="Kuo A."/>
            <person name="Martino E."/>
            <person name="Perotto S."/>
            <person name="Kohler A."/>
            <person name="Nagy L.G."/>
            <person name="Floudas D."/>
            <person name="Copeland A."/>
            <person name="Barry K.W."/>
            <person name="Cichocki N."/>
            <person name="Veneault-Fourrey C."/>
            <person name="LaButti K."/>
            <person name="Lindquist E.A."/>
            <person name="Lipzen A."/>
            <person name="Lundell T."/>
            <person name="Morin E."/>
            <person name="Murat C."/>
            <person name="Sun H."/>
            <person name="Tunlid A."/>
            <person name="Henrissat B."/>
            <person name="Grigoriev I.V."/>
            <person name="Hibbett D.S."/>
            <person name="Martin F."/>
            <person name="Nordberg H.P."/>
            <person name="Cantor M.N."/>
            <person name="Hua S.X."/>
        </authorList>
    </citation>
    <scope>NUCLEOTIDE SEQUENCE [LARGE SCALE GENOMIC DNA]</scope>
    <source>
        <strain evidence="2 3">Zn</strain>
    </source>
</reference>
<sequence length="1016" mass="111442">MASVEQPQPAAGGKLVALEGDIDTISTQLRLLPLSQKILVLPSILENIAKPDKHPFKPRAYIREVHEVYTNRIQTARSFLKSSTSSHPRLVLMNGGSVGARTACVASICQHVTYGDAERAEAIFNDIVKDGVADLLATEDREAEYAQSNDGDESTSTAKTMEKAEESEEDPTVKAMKAADSLDRETAALQEEDDTADNSEVTIVTPVEDGNLKEATEDTEKMIKQATAAVYSDDIRTTEITIPDRKGALSDGLSTFGGVGPHTPFSAASYLTAPHSHASVDDEDDVYDIDPLSPGEDLCSVPPTPRVEYGEACIVDVQANVSNHLTKEVRKARSMEELSHGRFRPQAASISPEKLHHSRSEYNLGERPTSARGRIEDPNAPEFVQLPRTTFMRALTTTIRRTQSLLFSELSSAQTTPTMRIFVDRGSDAWNLEALQPEEQAPEPEEVAPYEPVFPALEDMVVHCVDDTQNEILSAIFQSYKIGTYPTKPSPASTVSDEECPQTPTNAVGSVAEPETQVTPEPEHVQTNAQDEFDPYSPDSHYPTIRQSIPRSKFARVEREPTPAPPSPALTLPVPIYVTNEKFCEFPILSPSTVIGIQNSLRAFLGARFPAGGNGLTQYYFPTAPEADRLWKPVFRNDQNASIGDEGRTVDQIIALGCEDGVKKEFFSQISGQVERLGTKRDGLSRSGKLDLRYLVSSALQTFASLPPAARGNANPSNSSTLLATLLIPHLETYLATNPGVRLLILHYPSIHLPTVVALRRLLGQDVLKIAGVIDTLSSEPRPRTPISHPLSNDSTSPKGHTHGDRRRGSRKSTGSQTSQKSLHQRKKSDISFSKANYLLPSTATDAEITAFLSGIWKSLVEKSAFYTPEPEPEPIVVEKIVERLVERKPVPPPKPSSLTPHSPKQGRESKISRLTGGNPPEKRGHSYAPSIASTVRSITTVRTMGTVKTTATDRQRREVDRSWEDFYIGEVDSEDDEYDRMVMGRSGARIVPEPPRNMQGKKRSSKKALKWLGLA</sequence>
<dbReference type="HOGENOM" id="CLU_006328_0_0_1"/>
<feature type="compositionally biased region" description="Polar residues" evidence="1">
    <location>
        <begin position="790"/>
        <end position="799"/>
    </location>
</feature>
<accession>A0A0C3H692</accession>
<evidence type="ECO:0008006" key="4">
    <source>
        <dbReference type="Google" id="ProtNLM"/>
    </source>
</evidence>
<dbReference type="OrthoDB" id="5401106at2759"/>
<feature type="compositionally biased region" description="Basic residues" evidence="1">
    <location>
        <begin position="1000"/>
        <end position="1010"/>
    </location>
</feature>
<dbReference type="Proteomes" id="UP000054321">
    <property type="component" value="Unassembled WGS sequence"/>
</dbReference>
<proteinExistence type="predicted"/>
<feature type="compositionally biased region" description="Polar residues" evidence="1">
    <location>
        <begin position="812"/>
        <end position="822"/>
    </location>
</feature>
<feature type="compositionally biased region" description="Polar residues" evidence="1">
    <location>
        <begin position="146"/>
        <end position="159"/>
    </location>
</feature>
<feature type="region of interest" description="Disordered" evidence="1">
    <location>
        <begin position="888"/>
        <end position="931"/>
    </location>
</feature>
<reference evidence="3" key="2">
    <citation type="submission" date="2015-01" db="EMBL/GenBank/DDBJ databases">
        <title>Evolutionary Origins and Diversification of the Mycorrhizal Mutualists.</title>
        <authorList>
            <consortium name="DOE Joint Genome Institute"/>
            <consortium name="Mycorrhizal Genomics Consortium"/>
            <person name="Kohler A."/>
            <person name="Kuo A."/>
            <person name="Nagy L.G."/>
            <person name="Floudas D."/>
            <person name="Copeland A."/>
            <person name="Barry K.W."/>
            <person name="Cichocki N."/>
            <person name="Veneault-Fourrey C."/>
            <person name="LaButti K."/>
            <person name="Lindquist E.A."/>
            <person name="Lipzen A."/>
            <person name="Lundell T."/>
            <person name="Morin E."/>
            <person name="Murat C."/>
            <person name="Riley R."/>
            <person name="Ohm R."/>
            <person name="Sun H."/>
            <person name="Tunlid A."/>
            <person name="Henrissat B."/>
            <person name="Grigoriev I.V."/>
            <person name="Hibbett D.S."/>
            <person name="Martin F."/>
        </authorList>
    </citation>
    <scope>NUCLEOTIDE SEQUENCE [LARGE SCALE GENOMIC DNA]</scope>
    <source>
        <strain evidence="3">Zn</strain>
    </source>
</reference>